<name>A0A2P6NRW0_9EUKA</name>
<keyword evidence="2" id="KW-1185">Reference proteome</keyword>
<comment type="caution">
    <text evidence="1">The sequence shown here is derived from an EMBL/GenBank/DDBJ whole genome shotgun (WGS) entry which is preliminary data.</text>
</comment>
<proteinExistence type="predicted"/>
<organism evidence="1 2">
    <name type="scientific">Planoprotostelium fungivorum</name>
    <dbReference type="NCBI Taxonomy" id="1890364"/>
    <lineage>
        <taxon>Eukaryota</taxon>
        <taxon>Amoebozoa</taxon>
        <taxon>Evosea</taxon>
        <taxon>Variosea</taxon>
        <taxon>Cavosteliida</taxon>
        <taxon>Cavosteliaceae</taxon>
        <taxon>Planoprotostelium</taxon>
    </lineage>
</organism>
<gene>
    <name evidence="1" type="ORF">PROFUN_05165</name>
</gene>
<evidence type="ECO:0000313" key="2">
    <source>
        <dbReference type="Proteomes" id="UP000241769"/>
    </source>
</evidence>
<dbReference type="AlphaFoldDB" id="A0A2P6NRW0"/>
<evidence type="ECO:0000313" key="1">
    <source>
        <dbReference type="EMBL" id="PRP86686.1"/>
    </source>
</evidence>
<dbReference type="EMBL" id="MDYQ01000028">
    <property type="protein sequence ID" value="PRP86686.1"/>
    <property type="molecule type" value="Genomic_DNA"/>
</dbReference>
<accession>A0A2P6NRW0</accession>
<dbReference type="InParanoid" id="A0A2P6NRW0"/>
<protein>
    <submittedName>
        <fullName evidence="1">Uncharacterized protein</fullName>
    </submittedName>
</protein>
<sequence>MPLIIPDTNNIFLLRAVKNLTPHPVTVDLGTSKVTVDPNTVQQFAAEIPSVNHPIKILFDGQERGVGMQGSDIRIIKDGAFPEPSMLNPPHEYTIFVEDNRVYSAKYHDDHLRV</sequence>
<dbReference type="Proteomes" id="UP000241769">
    <property type="component" value="Unassembled WGS sequence"/>
</dbReference>
<reference evidence="1 2" key="1">
    <citation type="journal article" date="2018" name="Genome Biol. Evol.">
        <title>Multiple Roots of Fruiting Body Formation in Amoebozoa.</title>
        <authorList>
            <person name="Hillmann F."/>
            <person name="Forbes G."/>
            <person name="Novohradska S."/>
            <person name="Ferling I."/>
            <person name="Riege K."/>
            <person name="Groth M."/>
            <person name="Westermann M."/>
            <person name="Marz M."/>
            <person name="Spaller T."/>
            <person name="Winckler T."/>
            <person name="Schaap P."/>
            <person name="Glockner G."/>
        </authorList>
    </citation>
    <scope>NUCLEOTIDE SEQUENCE [LARGE SCALE GENOMIC DNA]</scope>
    <source>
        <strain evidence="1 2">Jena</strain>
    </source>
</reference>